<dbReference type="AlphaFoldDB" id="A0A655CD80"/>
<dbReference type="Proteomes" id="UP000039541">
    <property type="component" value="Unassembled WGS sequence"/>
</dbReference>
<evidence type="ECO:0000313" key="2">
    <source>
        <dbReference type="Proteomes" id="UP000039541"/>
    </source>
</evidence>
<proteinExistence type="predicted"/>
<protein>
    <submittedName>
        <fullName evidence="1">Uncharacterized protein</fullName>
    </submittedName>
</protein>
<sequence length="148" mass="16988">MVGFDVGDDRNHRLQMQEGCVALICLGNQVTTMAQTRMNACGFHQSAIHESRVQPRFGINTGHHRGRCGFSVRPGNGDAVAKTHQFRQHFRTANNRNTRFMRRDNFRVIRGNCAGNDDHAGITHIFRTMVKENRRPQARQLLGHRIRR</sequence>
<reference evidence="1 2" key="1">
    <citation type="submission" date="2015-03" db="EMBL/GenBank/DDBJ databases">
        <authorList>
            <consortium name="Pathogen Informatics"/>
        </authorList>
    </citation>
    <scope>NUCLEOTIDE SEQUENCE [LARGE SCALE GENOMIC DNA]</scope>
    <source>
        <strain evidence="1 2">3476</strain>
    </source>
</reference>
<dbReference type="EMBL" id="CQPC01000020">
    <property type="protein sequence ID" value="CNU08829.1"/>
    <property type="molecule type" value="Genomic_DNA"/>
</dbReference>
<accession>A0A655CD80</accession>
<gene>
    <name evidence="1" type="ORF">ERS008202_01842</name>
</gene>
<organism evidence="1 2">
    <name type="scientific">Salmonella enterica subsp. enterica serovar Bovismorbificans</name>
    <dbReference type="NCBI Taxonomy" id="58097"/>
    <lineage>
        <taxon>Bacteria</taxon>
        <taxon>Pseudomonadati</taxon>
        <taxon>Pseudomonadota</taxon>
        <taxon>Gammaproteobacteria</taxon>
        <taxon>Enterobacterales</taxon>
        <taxon>Enterobacteriaceae</taxon>
        <taxon>Salmonella</taxon>
    </lineage>
</organism>
<evidence type="ECO:0000313" key="1">
    <source>
        <dbReference type="EMBL" id="CNU08829.1"/>
    </source>
</evidence>
<name>A0A655CD80_SALET</name>